<evidence type="ECO:0000313" key="1">
    <source>
        <dbReference type="EMBL" id="KGM35707.1"/>
    </source>
</evidence>
<dbReference type="SUPFAM" id="SSF55729">
    <property type="entry name" value="Acyl-CoA N-acyltransferases (Nat)"/>
    <property type="match status" value="1"/>
</dbReference>
<dbReference type="Proteomes" id="UP000029995">
    <property type="component" value="Unassembled WGS sequence"/>
</dbReference>
<comment type="caution">
    <text evidence="1">The sequence shown here is derived from an EMBL/GenBank/DDBJ whole genome shotgun (WGS) entry which is preliminary data.</text>
</comment>
<protein>
    <recommendedName>
        <fullName evidence="3">N-acetyltransferase domain-containing protein</fullName>
    </recommendedName>
</protein>
<organism evidence="1 2">
    <name type="scientific">Inquilinus limosus MP06</name>
    <dbReference type="NCBI Taxonomy" id="1398085"/>
    <lineage>
        <taxon>Bacteria</taxon>
        <taxon>Pseudomonadati</taxon>
        <taxon>Pseudomonadota</taxon>
        <taxon>Alphaproteobacteria</taxon>
        <taxon>Rhodospirillales</taxon>
        <taxon>Rhodospirillaceae</taxon>
        <taxon>Inquilinus</taxon>
    </lineage>
</organism>
<gene>
    <name evidence="1" type="ORF">P409_03010</name>
</gene>
<dbReference type="Gene3D" id="3.40.630.30">
    <property type="match status" value="1"/>
</dbReference>
<accession>A0A0A0DFD9</accession>
<dbReference type="EMBL" id="JANX01000015">
    <property type="protein sequence ID" value="KGM35707.1"/>
    <property type="molecule type" value="Genomic_DNA"/>
</dbReference>
<evidence type="ECO:0000313" key="2">
    <source>
        <dbReference type="Proteomes" id="UP000029995"/>
    </source>
</evidence>
<sequence length="143" mass="15659">MRLLYGADEAVGAWVQSRIPSMPRLPVPYVGIGVIQGAQLVAGVLFHGYIPEFGAIEVSIAADTPRWISRNRVSLILGYPFRQLGCGRVGAAIMASNSRSIRLCEGLGFQREGLLRRGFGRDDAVVLGLLREDWERGRYGNVS</sequence>
<evidence type="ECO:0008006" key="3">
    <source>
        <dbReference type="Google" id="ProtNLM"/>
    </source>
</evidence>
<reference evidence="1 2" key="1">
    <citation type="submission" date="2014-01" db="EMBL/GenBank/DDBJ databases">
        <title>Genome sequence determination for a cystic fibrosis isolate, Inquilinus limosus.</title>
        <authorList>
            <person name="Pino M."/>
            <person name="Di Conza J."/>
            <person name="Gutkind G."/>
        </authorList>
    </citation>
    <scope>NUCLEOTIDE SEQUENCE [LARGE SCALE GENOMIC DNA]</scope>
    <source>
        <strain evidence="1 2">MP06</strain>
    </source>
</reference>
<dbReference type="AlphaFoldDB" id="A0A0A0DFD9"/>
<dbReference type="InterPro" id="IPR016181">
    <property type="entry name" value="Acyl_CoA_acyltransferase"/>
</dbReference>
<proteinExistence type="predicted"/>
<name>A0A0A0DFD9_9PROT</name>